<dbReference type="InterPro" id="IPR027385">
    <property type="entry name" value="Beta-barrel_OMP"/>
</dbReference>
<keyword evidence="1 2" id="KW-0732">Signal</keyword>
<comment type="caution">
    <text evidence="4">The sequence shown here is derived from an EMBL/GenBank/DDBJ whole genome shotgun (WGS) entry which is preliminary data.</text>
</comment>
<name>A0A6A7W9H0_9BACT</name>
<organism evidence="4 5">
    <name type="scientific">Segatella copri</name>
    <dbReference type="NCBI Taxonomy" id="165179"/>
    <lineage>
        <taxon>Bacteria</taxon>
        <taxon>Pseudomonadati</taxon>
        <taxon>Bacteroidota</taxon>
        <taxon>Bacteroidia</taxon>
        <taxon>Bacteroidales</taxon>
        <taxon>Prevotellaceae</taxon>
        <taxon>Segatella</taxon>
    </lineage>
</organism>
<evidence type="ECO:0000256" key="1">
    <source>
        <dbReference type="ARBA" id="ARBA00022729"/>
    </source>
</evidence>
<evidence type="ECO:0000256" key="2">
    <source>
        <dbReference type="SAM" id="SignalP"/>
    </source>
</evidence>
<dbReference type="EMBL" id="VZAD01000030">
    <property type="protein sequence ID" value="MQP10986.1"/>
    <property type="molecule type" value="Genomic_DNA"/>
</dbReference>
<feature type="domain" description="Outer membrane protein beta-barrel" evidence="3">
    <location>
        <begin position="7"/>
        <end position="212"/>
    </location>
</feature>
<dbReference type="RefSeq" id="WP_158462815.1">
    <property type="nucleotide sequence ID" value="NZ_VZAD01000030.1"/>
</dbReference>
<dbReference type="OrthoDB" id="1011633at2"/>
<dbReference type="AlphaFoldDB" id="A0A6A7W9H0"/>
<accession>A0A6A7W9H0</accession>
<evidence type="ECO:0000259" key="3">
    <source>
        <dbReference type="Pfam" id="PF13505"/>
    </source>
</evidence>
<evidence type="ECO:0000313" key="4">
    <source>
        <dbReference type="EMBL" id="MQP10986.1"/>
    </source>
</evidence>
<protein>
    <submittedName>
        <fullName evidence="4">Porin family protein</fullName>
    </submittedName>
</protein>
<sequence>MKKVLSFIVLAVSLFFANPAQAQIKLGVKGGLNVSNLKLSRDNWDAENRAGFFFGPMVKVTVPVTGLSFDVAALYDQKEAKVKVADDVVGGTYNSTTVTQKFIDIPVNVRYGFGLSSLANIFLFAGPQWGINVGNKNFKWDKSTSYSLKKANFSVNVGAGVTLLSHLQASVNYNIECNKSGSMDMGVSDANGNPVVVKGRNNTWQISLGYWF</sequence>
<gene>
    <name evidence="4" type="ORF">F7D20_03190</name>
</gene>
<proteinExistence type="predicted"/>
<dbReference type="Proteomes" id="UP000384372">
    <property type="component" value="Unassembled WGS sequence"/>
</dbReference>
<reference evidence="4 5" key="1">
    <citation type="submission" date="2019-09" db="EMBL/GenBank/DDBJ databases">
        <title>Distinct polysaccharide growth profiles of human intestinal Prevotella copri isolates.</title>
        <authorList>
            <person name="Fehlner-Peach H."/>
            <person name="Magnabosco C."/>
            <person name="Raghavan V."/>
            <person name="Scher J.U."/>
            <person name="Tett A."/>
            <person name="Cox L.M."/>
            <person name="Gottsegen C."/>
            <person name="Watters A."/>
            <person name="Wiltshire- Gordon J.D."/>
            <person name="Segata N."/>
            <person name="Bonneau R."/>
            <person name="Littman D.R."/>
        </authorList>
    </citation>
    <scope>NUCLEOTIDE SEQUENCE [LARGE SCALE GENOMIC DNA]</scope>
    <source>
        <strain evidence="5">iAQ1173</strain>
    </source>
</reference>
<feature type="chain" id="PRO_5025347441" evidence="2">
    <location>
        <begin position="23"/>
        <end position="212"/>
    </location>
</feature>
<feature type="signal peptide" evidence="2">
    <location>
        <begin position="1"/>
        <end position="22"/>
    </location>
</feature>
<dbReference type="Pfam" id="PF13505">
    <property type="entry name" value="OMP_b-brl"/>
    <property type="match status" value="1"/>
</dbReference>
<evidence type="ECO:0000313" key="5">
    <source>
        <dbReference type="Proteomes" id="UP000384372"/>
    </source>
</evidence>
<keyword evidence="5" id="KW-1185">Reference proteome</keyword>